<feature type="signal peptide" evidence="1">
    <location>
        <begin position="1"/>
        <end position="19"/>
    </location>
</feature>
<dbReference type="EMBL" id="MU839035">
    <property type="protein sequence ID" value="KAK1762652.1"/>
    <property type="molecule type" value="Genomic_DNA"/>
</dbReference>
<evidence type="ECO:0000313" key="2">
    <source>
        <dbReference type="EMBL" id="KAK1762652.1"/>
    </source>
</evidence>
<keyword evidence="3" id="KW-1185">Reference proteome</keyword>
<name>A0AAJ0BTA1_9PEZI</name>
<dbReference type="AlphaFoldDB" id="A0AAJ0BTA1"/>
<sequence length="779" mass="82669">MKSLLRAAVAAAITSLAIAEPLPVQPRAGCNADNCARAVSATRFGDATLSSRLGDCSSFFEATYTPPTSTVIVTETVGVTVTTNPLAKRCVGPRTTTPVASGSEKTVPAYASPCSGSSRYSSACSCWGAQTSTTTAPTPTVTSTLTINATITSTEWNSPNITPGPVKLPPFNDWTLTYTYDEITLPVFDETPVTVTPSFSEPSTVCMLGATPTGTPFYVIDQTLGYMFDNAGQPGPPQAPTSEADYQAMMANFDPPTFEFQVAEAAPAGVFDLVHTNSSGSFYVALQPDTGNMTFLTSSTNGAEVQGRSTTVFGVSCKGFLTVVYGSTSYIWTATNSSTVATPGTPDNDGMYLLDANLRTPLNTSPTSGTTRRRGPNYAEYGEAPRCPNYPTNVLSIVRSNARGLNPNGCGPANGVESKLIPNLNFGSCCNAHDDCFDSCPTTYFESCNQDFLGCMIGKCGELARSWWQFWLYPACMAAADLYGWVVTTDAGVKAFNQATSERCGCVCQDPNYDLCDGEHTCRLVRGPQDNDPNNCGACGATCPYKTHCSGGSCACDGARCGNLCVDFLNHPRNCGGCGIVCPSGYCYKGVCFTPPPNPTMCYPVDAVQNGGFADGSSWTISGYPEMQSVSSPDPLSKGNANSMLLQVPHSDSTSILATQDIHVCAGVQYEIDFLARTAWGTDNCILFVWIGPMELPVWNPVVTIPITQTGPGAWGTWGPYPVGPFNLSSRGAQQAADFYITLPVTIQFTCIFLNPEPSPPQPNNPNGIRIDDFSIHQA</sequence>
<evidence type="ECO:0000256" key="1">
    <source>
        <dbReference type="SAM" id="SignalP"/>
    </source>
</evidence>
<reference evidence="2" key="1">
    <citation type="submission" date="2023-06" db="EMBL/GenBank/DDBJ databases">
        <title>Genome-scale phylogeny and comparative genomics of the fungal order Sordariales.</title>
        <authorList>
            <consortium name="Lawrence Berkeley National Laboratory"/>
            <person name="Hensen N."/>
            <person name="Bonometti L."/>
            <person name="Westerberg I."/>
            <person name="Brannstrom I.O."/>
            <person name="Guillou S."/>
            <person name="Cros-Aarteil S."/>
            <person name="Calhoun S."/>
            <person name="Haridas S."/>
            <person name="Kuo A."/>
            <person name="Mondo S."/>
            <person name="Pangilinan J."/>
            <person name="Riley R."/>
            <person name="Labutti K."/>
            <person name="Andreopoulos B."/>
            <person name="Lipzen A."/>
            <person name="Chen C."/>
            <person name="Yanf M."/>
            <person name="Daum C."/>
            <person name="Ng V."/>
            <person name="Clum A."/>
            <person name="Steindorff A."/>
            <person name="Ohm R."/>
            <person name="Martin F."/>
            <person name="Silar P."/>
            <person name="Natvig D."/>
            <person name="Lalanne C."/>
            <person name="Gautier V."/>
            <person name="Ament-Velasquez S.L."/>
            <person name="Kruys A."/>
            <person name="Hutchinson M.I."/>
            <person name="Powell A.J."/>
            <person name="Barry K."/>
            <person name="Miller A.N."/>
            <person name="Grigoriev I.V."/>
            <person name="Debuchy R."/>
            <person name="Gladieux P."/>
            <person name="Thoren M.H."/>
            <person name="Johannesson H."/>
        </authorList>
    </citation>
    <scope>NUCLEOTIDE SEQUENCE</scope>
    <source>
        <strain evidence="2">8032-3</strain>
    </source>
</reference>
<protein>
    <recommendedName>
        <fullName evidence="4">CBM-cenC domain-containing protein</fullName>
    </recommendedName>
</protein>
<dbReference type="GeneID" id="85308532"/>
<evidence type="ECO:0000313" key="3">
    <source>
        <dbReference type="Proteomes" id="UP001244011"/>
    </source>
</evidence>
<gene>
    <name evidence="2" type="ORF">QBC33DRAFT_481176</name>
</gene>
<dbReference type="Proteomes" id="UP001244011">
    <property type="component" value="Unassembled WGS sequence"/>
</dbReference>
<comment type="caution">
    <text evidence="2">The sequence shown here is derived from an EMBL/GenBank/DDBJ whole genome shotgun (WGS) entry which is preliminary data.</text>
</comment>
<evidence type="ECO:0008006" key="4">
    <source>
        <dbReference type="Google" id="ProtNLM"/>
    </source>
</evidence>
<accession>A0AAJ0BTA1</accession>
<proteinExistence type="predicted"/>
<organism evidence="2 3">
    <name type="scientific">Phialemonium atrogriseum</name>
    <dbReference type="NCBI Taxonomy" id="1093897"/>
    <lineage>
        <taxon>Eukaryota</taxon>
        <taxon>Fungi</taxon>
        <taxon>Dikarya</taxon>
        <taxon>Ascomycota</taxon>
        <taxon>Pezizomycotina</taxon>
        <taxon>Sordariomycetes</taxon>
        <taxon>Sordariomycetidae</taxon>
        <taxon>Cephalothecales</taxon>
        <taxon>Cephalothecaceae</taxon>
        <taxon>Phialemonium</taxon>
    </lineage>
</organism>
<keyword evidence="1" id="KW-0732">Signal</keyword>
<dbReference type="RefSeq" id="XP_060278865.1">
    <property type="nucleotide sequence ID" value="XM_060425345.1"/>
</dbReference>
<feature type="chain" id="PRO_5042516073" description="CBM-cenC domain-containing protein" evidence="1">
    <location>
        <begin position="20"/>
        <end position="779"/>
    </location>
</feature>